<organism evidence="1 2">
    <name type="scientific">Deinococcus actinosclerus</name>
    <dbReference type="NCBI Taxonomy" id="1768108"/>
    <lineage>
        <taxon>Bacteria</taxon>
        <taxon>Thermotogati</taxon>
        <taxon>Deinococcota</taxon>
        <taxon>Deinococci</taxon>
        <taxon>Deinococcales</taxon>
        <taxon>Deinococcaceae</taxon>
        <taxon>Deinococcus</taxon>
    </lineage>
</organism>
<dbReference type="EMBL" id="CP013910">
    <property type="protein sequence ID" value="ALW87864.1"/>
    <property type="molecule type" value="Genomic_DNA"/>
</dbReference>
<dbReference type="Proteomes" id="UP000060071">
    <property type="component" value="Chromosome"/>
</dbReference>
<evidence type="ECO:0000313" key="1">
    <source>
        <dbReference type="EMBL" id="ALW87864.1"/>
    </source>
</evidence>
<protein>
    <submittedName>
        <fullName evidence="1">Uncharacterized protein</fullName>
    </submittedName>
</protein>
<accession>A0ABM5X2J4</accession>
<gene>
    <name evidence="1" type="ORF">AUC44_02265</name>
</gene>
<reference evidence="1 2" key="1">
    <citation type="submission" date="2015-12" db="EMBL/GenBank/DDBJ databases">
        <authorList>
            <person name="Kim M.K."/>
            <person name="Srinivasan S."/>
            <person name="Lee J.-J."/>
            <person name="Kim K."/>
        </authorList>
    </citation>
    <scope>NUCLEOTIDE SEQUENCE [LARGE SCALE GENOMIC DNA]</scope>
    <source>
        <strain evidence="1 2">BM2</strain>
    </source>
</reference>
<keyword evidence="2" id="KW-1185">Reference proteome</keyword>
<evidence type="ECO:0000313" key="2">
    <source>
        <dbReference type="Proteomes" id="UP000060071"/>
    </source>
</evidence>
<name>A0ABM5X2J4_9DEIO</name>
<proteinExistence type="predicted"/>
<sequence>MYALIGVTGYDLPTLAALTIPQLHWLMRGQGQILYPRLRPQLDANWAHMDKDGVAKILRGRAAEPPPPTKEERDRAEAYRIAHAFYLPSTPAAGTALVPKAEPIAGLPVSTARAVMAFAEAGGFPENVWADDVAPLWHQIQATAAQGTP</sequence>
<dbReference type="RefSeq" id="WP_062157207.1">
    <property type="nucleotide sequence ID" value="NZ_CP013910.1"/>
</dbReference>